<organism evidence="2 3">
    <name type="scientific">Candidatus Faecivivens stercoripullorum</name>
    <dbReference type="NCBI Taxonomy" id="2840805"/>
    <lineage>
        <taxon>Bacteria</taxon>
        <taxon>Bacillati</taxon>
        <taxon>Bacillota</taxon>
        <taxon>Clostridia</taxon>
        <taxon>Eubacteriales</taxon>
        <taxon>Oscillospiraceae</taxon>
        <taxon>Oscillospiraceae incertae sedis</taxon>
        <taxon>Candidatus Faecivivens</taxon>
    </lineage>
</organism>
<dbReference type="PROSITE" id="PS51201">
    <property type="entry name" value="RCK_N"/>
    <property type="match status" value="1"/>
</dbReference>
<evidence type="ECO:0000313" key="2">
    <source>
        <dbReference type="EMBL" id="HIT94161.1"/>
    </source>
</evidence>
<feature type="domain" description="RCK N-terminal" evidence="1">
    <location>
        <begin position="1"/>
        <end position="117"/>
    </location>
</feature>
<dbReference type="Gene3D" id="3.40.50.720">
    <property type="entry name" value="NAD(P)-binding Rossmann-like Domain"/>
    <property type="match status" value="1"/>
</dbReference>
<evidence type="ECO:0000313" key="3">
    <source>
        <dbReference type="Proteomes" id="UP000824160"/>
    </source>
</evidence>
<reference evidence="2" key="2">
    <citation type="journal article" date="2021" name="PeerJ">
        <title>Extensive microbial diversity within the chicken gut microbiome revealed by metagenomics and culture.</title>
        <authorList>
            <person name="Gilroy R."/>
            <person name="Ravi A."/>
            <person name="Getino M."/>
            <person name="Pursley I."/>
            <person name="Horton D.L."/>
            <person name="Alikhan N.F."/>
            <person name="Baker D."/>
            <person name="Gharbi K."/>
            <person name="Hall N."/>
            <person name="Watson M."/>
            <person name="Adriaenssens E.M."/>
            <person name="Foster-Nyarko E."/>
            <person name="Jarju S."/>
            <person name="Secka A."/>
            <person name="Antonio M."/>
            <person name="Oren A."/>
            <person name="Chaudhuri R.R."/>
            <person name="La Ragione R."/>
            <person name="Hildebrand F."/>
            <person name="Pallen M.J."/>
        </authorList>
    </citation>
    <scope>NUCLEOTIDE SEQUENCE</scope>
    <source>
        <strain evidence="2">ChiBcec7-5410</strain>
    </source>
</reference>
<protein>
    <submittedName>
        <fullName evidence="2">TrkA family potassium uptake protein</fullName>
    </submittedName>
</protein>
<name>A0A9D1H5Z2_9FIRM</name>
<dbReference type="Proteomes" id="UP000824160">
    <property type="component" value="Unassembled WGS sequence"/>
</dbReference>
<dbReference type="InterPro" id="IPR036291">
    <property type="entry name" value="NAD(P)-bd_dom_sf"/>
</dbReference>
<comment type="caution">
    <text evidence="2">The sequence shown here is derived from an EMBL/GenBank/DDBJ whole genome shotgun (WGS) entry which is preliminary data.</text>
</comment>
<reference evidence="2" key="1">
    <citation type="submission" date="2020-10" db="EMBL/GenBank/DDBJ databases">
        <authorList>
            <person name="Gilroy R."/>
        </authorList>
    </citation>
    <scope>NUCLEOTIDE SEQUENCE</scope>
    <source>
        <strain evidence="2">ChiBcec7-5410</strain>
    </source>
</reference>
<dbReference type="SUPFAM" id="SSF51735">
    <property type="entry name" value="NAD(P)-binding Rossmann-fold domains"/>
    <property type="match status" value="1"/>
</dbReference>
<accession>A0A9D1H5Z2</accession>
<dbReference type="InterPro" id="IPR050721">
    <property type="entry name" value="Trk_Ktr_HKT_K-transport"/>
</dbReference>
<dbReference type="PANTHER" id="PTHR43833">
    <property type="entry name" value="POTASSIUM CHANNEL PROTEIN 2-RELATED-RELATED"/>
    <property type="match status" value="1"/>
</dbReference>
<proteinExistence type="predicted"/>
<sequence>MNILIAGCSKTGATLAGELSREGHDVSVVDPLSSSQSLLPDDYTGYFTTGILIDEDVLRNAGIENCDAVAAVSDNDNINIMVSQVAKTIFGIGTVVASLQDPAREEKFGSLITTVCPTNVAASSIKGYLLRQDAGQVTLGSSTLDIHLMPVPDHLVGYRAKDIKAREGEAVLGVFRAGKGLVMCADDQQLLMETDMLAVVQIVD</sequence>
<gene>
    <name evidence="2" type="ORF">IAC43_03145</name>
</gene>
<dbReference type="EMBL" id="DVLW01000087">
    <property type="protein sequence ID" value="HIT94161.1"/>
    <property type="molecule type" value="Genomic_DNA"/>
</dbReference>
<dbReference type="AlphaFoldDB" id="A0A9D1H5Z2"/>
<dbReference type="InterPro" id="IPR003148">
    <property type="entry name" value="RCK_N"/>
</dbReference>
<dbReference type="Pfam" id="PF02254">
    <property type="entry name" value="TrkA_N"/>
    <property type="match status" value="1"/>
</dbReference>
<dbReference type="PANTHER" id="PTHR43833:SF8">
    <property type="entry name" value="TRK SYSTEM POTASSIUM UPTAKE PROTEIN TRKA"/>
    <property type="match status" value="1"/>
</dbReference>
<evidence type="ECO:0000259" key="1">
    <source>
        <dbReference type="PROSITE" id="PS51201"/>
    </source>
</evidence>
<dbReference type="GO" id="GO:0006813">
    <property type="term" value="P:potassium ion transport"/>
    <property type="evidence" value="ECO:0007669"/>
    <property type="project" value="InterPro"/>
</dbReference>